<organism evidence="2 3">
    <name type="scientific">Tumebacillus avium</name>
    <dbReference type="NCBI Taxonomy" id="1903704"/>
    <lineage>
        <taxon>Bacteria</taxon>
        <taxon>Bacillati</taxon>
        <taxon>Bacillota</taxon>
        <taxon>Bacilli</taxon>
        <taxon>Bacillales</taxon>
        <taxon>Alicyclobacillaceae</taxon>
        <taxon>Tumebacillus</taxon>
    </lineage>
</organism>
<dbReference type="Pfam" id="PF10040">
    <property type="entry name" value="CRISPR_Cas6"/>
    <property type="match status" value="1"/>
</dbReference>
<protein>
    <recommendedName>
        <fullName evidence="1">CRISPR-associated protein Cas6 C-terminal domain-containing protein</fullName>
    </recommendedName>
</protein>
<name>A0A1Y0IQ79_9BACL</name>
<dbReference type="OrthoDB" id="9787241at2"/>
<sequence>MLQDIKFSKYRFVLEAGEKGLELPPFKSSAFRGGFGHVFKQLTCAFPGKACSECSIQNTCPYIYIFETKPPVDSKKLSKNENVPRPYIIATEFEGKQYFRPGELLSFELFIFGDALPYVPFFVHAFEVLGSVGIGKERRPYILHRVEVIDVQSGSAFLIYDAKSKRIRHKEVLVTGKELLERSSKISEDTVTVSFTTPLRIKWKGHYTATPEFHLLIRNVVRRVSTLLYFHHGGKDLQLNYSELFQKAEQIEMIDSRVRWVDWERYSAKQGTRMALGGILGEATYRGDLKEFIPWLLFAEAIRMGKSTAFGLGATHLTWGA</sequence>
<keyword evidence="3" id="KW-1185">Reference proteome</keyword>
<dbReference type="EMBL" id="CP021434">
    <property type="protein sequence ID" value="ARU61523.1"/>
    <property type="molecule type" value="Genomic_DNA"/>
</dbReference>
<accession>A0A1Y0IQ79</accession>
<evidence type="ECO:0000313" key="3">
    <source>
        <dbReference type="Proteomes" id="UP000195437"/>
    </source>
</evidence>
<evidence type="ECO:0000313" key="2">
    <source>
        <dbReference type="EMBL" id="ARU61523.1"/>
    </source>
</evidence>
<dbReference type="RefSeq" id="WP_087456903.1">
    <property type="nucleotide sequence ID" value="NZ_CP021434.1"/>
</dbReference>
<feature type="domain" description="CRISPR-associated protein Cas6 C-terminal" evidence="1">
    <location>
        <begin position="193"/>
        <end position="314"/>
    </location>
</feature>
<dbReference type="Proteomes" id="UP000195437">
    <property type="component" value="Chromosome"/>
</dbReference>
<gene>
    <name evidence="2" type="ORF">CBW65_11265</name>
</gene>
<dbReference type="Gene3D" id="3.30.70.1900">
    <property type="match status" value="1"/>
</dbReference>
<evidence type="ECO:0000259" key="1">
    <source>
        <dbReference type="Pfam" id="PF10040"/>
    </source>
</evidence>
<dbReference type="AlphaFoldDB" id="A0A1Y0IQ79"/>
<dbReference type="InterPro" id="IPR019267">
    <property type="entry name" value="CRISPR-assoc_Cas6_C"/>
</dbReference>
<proteinExistence type="predicted"/>
<dbReference type="KEGG" id="tum:CBW65_11265"/>
<reference evidence="3" key="1">
    <citation type="submission" date="2017-05" db="EMBL/GenBank/DDBJ databases">
        <authorList>
            <person name="Sung H."/>
        </authorList>
    </citation>
    <scope>NUCLEOTIDE SEQUENCE [LARGE SCALE GENOMIC DNA]</scope>
    <source>
        <strain evidence="3">AR23208</strain>
    </source>
</reference>